<dbReference type="GO" id="GO:0004521">
    <property type="term" value="F:RNA endonuclease activity"/>
    <property type="evidence" value="ECO:0007669"/>
    <property type="project" value="TreeGrafter"/>
</dbReference>
<dbReference type="Proteomes" id="UP000288395">
    <property type="component" value="Unassembled WGS sequence"/>
</dbReference>
<dbReference type="Gene3D" id="3.60.15.10">
    <property type="entry name" value="Ribonuclease Z/Hydroxyacylglutathione hydrolase-like"/>
    <property type="match status" value="1"/>
</dbReference>
<dbReference type="InterPro" id="IPR011108">
    <property type="entry name" value="RMMBL"/>
</dbReference>
<dbReference type="PANTHER" id="PTHR11203">
    <property type="entry name" value="CLEAVAGE AND POLYADENYLATION SPECIFICITY FACTOR FAMILY MEMBER"/>
    <property type="match status" value="1"/>
</dbReference>
<feature type="domain" description="Beta-Casp" evidence="3">
    <location>
        <begin position="250"/>
        <end position="425"/>
    </location>
</feature>
<proteinExistence type="predicted"/>
<dbReference type="Pfam" id="PF00753">
    <property type="entry name" value="Lactamase_B"/>
    <property type="match status" value="1"/>
</dbReference>
<dbReference type="SMART" id="SM01027">
    <property type="entry name" value="Beta-Casp"/>
    <property type="match status" value="1"/>
</dbReference>
<feature type="domain" description="Metallo-beta-lactamase" evidence="2">
    <location>
        <begin position="13"/>
        <end position="245"/>
    </location>
</feature>
<dbReference type="InterPro" id="IPR022712">
    <property type="entry name" value="Beta_Casp"/>
</dbReference>
<dbReference type="CDD" id="cd16295">
    <property type="entry name" value="TTHA0252-CPSF-like_MBL-fold"/>
    <property type="match status" value="1"/>
</dbReference>
<evidence type="ECO:0000313" key="5">
    <source>
        <dbReference type="Proteomes" id="UP000288395"/>
    </source>
</evidence>
<evidence type="ECO:0000259" key="2">
    <source>
        <dbReference type="SMART" id="SM00849"/>
    </source>
</evidence>
<comment type="caution">
    <text evidence="4">The sequence shown here is derived from an EMBL/GenBank/DDBJ whole genome shotgun (WGS) entry which is preliminary data.</text>
</comment>
<dbReference type="SMART" id="SM00849">
    <property type="entry name" value="Lactamase_B"/>
    <property type="match status" value="1"/>
</dbReference>
<gene>
    <name evidence="4" type="ORF">CWE08_07400</name>
</gene>
<keyword evidence="5" id="KW-1185">Reference proteome</keyword>
<dbReference type="GO" id="GO:0016787">
    <property type="term" value="F:hydrolase activity"/>
    <property type="evidence" value="ECO:0007669"/>
    <property type="project" value="UniProtKB-KW"/>
</dbReference>
<dbReference type="PANTHER" id="PTHR11203:SF37">
    <property type="entry name" value="INTEGRATOR COMPLEX SUBUNIT 11"/>
    <property type="match status" value="1"/>
</dbReference>
<organism evidence="4 5">
    <name type="scientific">Aliidiomarina iranensis</name>
    <dbReference type="NCBI Taxonomy" id="1434071"/>
    <lineage>
        <taxon>Bacteria</taxon>
        <taxon>Pseudomonadati</taxon>
        <taxon>Pseudomonadota</taxon>
        <taxon>Gammaproteobacteria</taxon>
        <taxon>Alteromonadales</taxon>
        <taxon>Idiomarinaceae</taxon>
        <taxon>Aliidiomarina</taxon>
    </lineage>
</organism>
<reference evidence="5" key="1">
    <citation type="journal article" date="2018" name="Front. Microbiol.">
        <title>Genome-Based Analysis Reveals the Taxonomy and Diversity of the Family Idiomarinaceae.</title>
        <authorList>
            <person name="Liu Y."/>
            <person name="Lai Q."/>
            <person name="Shao Z."/>
        </authorList>
    </citation>
    <scope>NUCLEOTIDE SEQUENCE [LARGE SCALE GENOMIC DNA]</scope>
    <source>
        <strain evidence="5">GBPy7</strain>
    </source>
</reference>
<dbReference type="AlphaFoldDB" id="A0A432VWI0"/>
<dbReference type="RefSeq" id="WP_126767174.1">
    <property type="nucleotide sequence ID" value="NZ_PIPJ01000004.1"/>
</dbReference>
<dbReference type="InterPro" id="IPR050698">
    <property type="entry name" value="MBL"/>
</dbReference>
<dbReference type="Pfam" id="PF07521">
    <property type="entry name" value="RMMBL"/>
    <property type="match status" value="1"/>
</dbReference>
<protein>
    <submittedName>
        <fullName evidence="4">MBL fold metallo-hydrolase</fullName>
    </submittedName>
</protein>
<name>A0A432VWI0_9GAMM</name>
<sequence>MNIEFLGPLGRVTGSCTWMYDKEKDWNFLVDCGIQQGEGNSDVWNQGVEWPFEPREIKFVLLTHAHVDHCGLIPLLYKKGFQGKVICTSETAAIARVMLADAVKLCAFYDESDVAKIKWFEPRGKSLLGGALHPIDDDLYINFYRTSHIIGAVAIGVYWGDFKAGKQKKIVFSGDLGVCNEDSEHLPLLRHIMKPHEFDYAVIESTYGGKVRSTEEQTVEFRWNQIQKLCDQVVANDRGALLPSFSLGRAQDLLFDLHWILNSKPEKYSNIELVFDSPTANKLTPIILQALERTEVTGKSFKKARPLWLGKQIFRWFELDDTDPNQVDRLIDIVRMTLGEVPKFPEYAGLFGNQIAKSWASRVRVISERNQREEIPENGSQIVIASSGSCDGGAVTHWLPKVVRSERNLICLTGFSGPASVAGQLSNLQGVERSERRRLRGSIQIESANLEIPIRDISCQITTLNGYSGHADQTGLLNWLFWSFKGESRRTAPFIFIQHGNDNERKALKKAICEKNGKESLTVKLPSRQTHKYRL</sequence>
<evidence type="ECO:0000259" key="3">
    <source>
        <dbReference type="SMART" id="SM01027"/>
    </source>
</evidence>
<dbReference type="Pfam" id="PF10996">
    <property type="entry name" value="Beta-Casp"/>
    <property type="match status" value="1"/>
</dbReference>
<dbReference type="InterPro" id="IPR036866">
    <property type="entry name" value="RibonucZ/Hydroxyglut_hydro"/>
</dbReference>
<dbReference type="SUPFAM" id="SSF56281">
    <property type="entry name" value="Metallo-hydrolase/oxidoreductase"/>
    <property type="match status" value="1"/>
</dbReference>
<dbReference type="OrthoDB" id="9803916at2"/>
<evidence type="ECO:0000256" key="1">
    <source>
        <dbReference type="ARBA" id="ARBA00022801"/>
    </source>
</evidence>
<evidence type="ECO:0000313" key="4">
    <source>
        <dbReference type="EMBL" id="RUO20918.1"/>
    </source>
</evidence>
<dbReference type="InterPro" id="IPR001279">
    <property type="entry name" value="Metallo-B-lactamas"/>
</dbReference>
<dbReference type="EMBL" id="PIPJ01000004">
    <property type="protein sequence ID" value="RUO20918.1"/>
    <property type="molecule type" value="Genomic_DNA"/>
</dbReference>
<keyword evidence="1 4" id="KW-0378">Hydrolase</keyword>
<accession>A0A432VWI0</accession>